<evidence type="ECO:0000256" key="3">
    <source>
        <dbReference type="ARBA" id="ARBA00022741"/>
    </source>
</evidence>
<feature type="domain" description="Protein kinase" evidence="8">
    <location>
        <begin position="117"/>
        <end position="387"/>
    </location>
</feature>
<name>A0AAN9Y7M7_9HEMI</name>
<evidence type="ECO:0000256" key="5">
    <source>
        <dbReference type="ARBA" id="ARBA00022840"/>
    </source>
</evidence>
<organism evidence="9 10">
    <name type="scientific">Parthenolecanium corni</name>
    <dbReference type="NCBI Taxonomy" id="536013"/>
    <lineage>
        <taxon>Eukaryota</taxon>
        <taxon>Metazoa</taxon>
        <taxon>Ecdysozoa</taxon>
        <taxon>Arthropoda</taxon>
        <taxon>Hexapoda</taxon>
        <taxon>Insecta</taxon>
        <taxon>Pterygota</taxon>
        <taxon>Neoptera</taxon>
        <taxon>Paraneoptera</taxon>
        <taxon>Hemiptera</taxon>
        <taxon>Sternorrhyncha</taxon>
        <taxon>Coccoidea</taxon>
        <taxon>Coccidae</taxon>
        <taxon>Parthenolecanium</taxon>
    </lineage>
</organism>
<keyword evidence="10" id="KW-1185">Reference proteome</keyword>
<evidence type="ECO:0000256" key="1">
    <source>
        <dbReference type="ARBA" id="ARBA00022527"/>
    </source>
</evidence>
<dbReference type="InterPro" id="IPR000253">
    <property type="entry name" value="FHA_dom"/>
</dbReference>
<dbReference type="SUPFAM" id="SSF56112">
    <property type="entry name" value="Protein kinase-like (PK-like)"/>
    <property type="match status" value="1"/>
</dbReference>
<dbReference type="InterPro" id="IPR000719">
    <property type="entry name" value="Prot_kinase_dom"/>
</dbReference>
<evidence type="ECO:0000259" key="8">
    <source>
        <dbReference type="PROSITE" id="PS50011"/>
    </source>
</evidence>
<dbReference type="InterPro" id="IPR011009">
    <property type="entry name" value="Kinase-like_dom_sf"/>
</dbReference>
<evidence type="ECO:0000313" key="9">
    <source>
        <dbReference type="EMBL" id="KAK7602136.1"/>
    </source>
</evidence>
<evidence type="ECO:0000259" key="7">
    <source>
        <dbReference type="PROSITE" id="PS50006"/>
    </source>
</evidence>
<comment type="caution">
    <text evidence="9">The sequence shown here is derived from an EMBL/GenBank/DDBJ whole genome shotgun (WGS) entry which is preliminary data.</text>
</comment>
<protein>
    <submittedName>
        <fullName evidence="9">Uncharacterized protein</fullName>
    </submittedName>
</protein>
<dbReference type="PANTHER" id="PTHR24345">
    <property type="entry name" value="SERINE/THREONINE-PROTEIN KINASE PLK"/>
    <property type="match status" value="1"/>
</dbReference>
<dbReference type="SUPFAM" id="SSF49879">
    <property type="entry name" value="SMAD/FHA domain"/>
    <property type="match status" value="1"/>
</dbReference>
<reference evidence="9 10" key="1">
    <citation type="submission" date="2024-03" db="EMBL/GenBank/DDBJ databases">
        <title>Adaptation during the transition from Ophiocordyceps entomopathogen to insect associate is accompanied by gene loss and intensified selection.</title>
        <authorList>
            <person name="Ward C.M."/>
            <person name="Onetto C.A."/>
            <person name="Borneman A.R."/>
        </authorList>
    </citation>
    <scope>NUCLEOTIDE SEQUENCE [LARGE SCALE GENOMIC DNA]</scope>
    <source>
        <strain evidence="9">AWRI1</strain>
        <tissue evidence="9">Single Adult Female</tissue>
    </source>
</reference>
<dbReference type="GO" id="GO:0005524">
    <property type="term" value="F:ATP binding"/>
    <property type="evidence" value="ECO:0007669"/>
    <property type="project" value="UniProtKB-KW"/>
</dbReference>
<accession>A0AAN9Y7M7</accession>
<proteinExistence type="predicted"/>
<keyword evidence="4" id="KW-0418">Kinase</keyword>
<keyword evidence="1" id="KW-0723">Serine/threonine-protein kinase</keyword>
<keyword evidence="5" id="KW-0067">ATP-binding</keyword>
<dbReference type="Pfam" id="PF00498">
    <property type="entry name" value="FHA"/>
    <property type="match status" value="1"/>
</dbReference>
<dbReference type="Gene3D" id="1.10.510.10">
    <property type="entry name" value="Transferase(Phosphotransferase) domain 1"/>
    <property type="match status" value="1"/>
</dbReference>
<dbReference type="PANTHER" id="PTHR24345:SF0">
    <property type="entry name" value="CELL CYCLE SERINE_THREONINE-PROTEIN KINASE CDC5_MSD2"/>
    <property type="match status" value="1"/>
</dbReference>
<dbReference type="PROSITE" id="PS50006">
    <property type="entry name" value="FHA_DOMAIN"/>
    <property type="match status" value="1"/>
</dbReference>
<evidence type="ECO:0000256" key="4">
    <source>
        <dbReference type="ARBA" id="ARBA00022777"/>
    </source>
</evidence>
<dbReference type="Gene3D" id="2.60.200.20">
    <property type="match status" value="1"/>
</dbReference>
<evidence type="ECO:0000256" key="2">
    <source>
        <dbReference type="ARBA" id="ARBA00022679"/>
    </source>
</evidence>
<dbReference type="AlphaFoldDB" id="A0AAN9Y7M7"/>
<evidence type="ECO:0000313" key="10">
    <source>
        <dbReference type="Proteomes" id="UP001367676"/>
    </source>
</evidence>
<dbReference type="Pfam" id="PF00069">
    <property type="entry name" value="Pkinase"/>
    <property type="match status" value="1"/>
</dbReference>
<gene>
    <name evidence="9" type="ORF">V9T40_009577</name>
</gene>
<dbReference type="GO" id="GO:0005634">
    <property type="term" value="C:nucleus"/>
    <property type="evidence" value="ECO:0007669"/>
    <property type="project" value="TreeGrafter"/>
</dbReference>
<keyword evidence="3" id="KW-0547">Nucleotide-binding</keyword>
<dbReference type="InterPro" id="IPR008984">
    <property type="entry name" value="SMAD_FHA_dom_sf"/>
</dbReference>
<dbReference type="EMBL" id="JBBCAQ010000010">
    <property type="protein sequence ID" value="KAK7602136.1"/>
    <property type="molecule type" value="Genomic_DNA"/>
</dbReference>
<feature type="domain" description="FHA" evidence="7">
    <location>
        <begin position="60"/>
        <end position="123"/>
    </location>
</feature>
<dbReference type="SMART" id="SM00240">
    <property type="entry name" value="FHA"/>
    <property type="match status" value="1"/>
</dbReference>
<evidence type="ECO:0000256" key="6">
    <source>
        <dbReference type="SAM" id="MobiDB-lite"/>
    </source>
</evidence>
<dbReference type="Proteomes" id="UP001367676">
    <property type="component" value="Unassembled WGS sequence"/>
</dbReference>
<keyword evidence="2" id="KW-0808">Transferase</keyword>
<sequence length="414" mass="46892">MASSQVATQSSDSFNSQAATQPANGIDSQSQQIPEANSWAKLVHPSRKTPGCAWLTGEYFKVGKLVDCDISVFDIPIGEIDPDIVSGVSKIHFIIQRRYIREIPVAFIKDTSSNGTYINGELVGKGQIRILGHNDQISVVKAECKFWKFYYWPAENRLKGQLSKQVNIDFMVVDLINAGSFNQVYYALHKANIIGFRGNIMIDTRLYLFLDYMDGGDLGMLLRRKGRLSESLTRIISKQILSGLEYLHNLKFAHRKIRPKNILLDSNETCPTVKIQNFRSCKKLRKGDSAVETLGNTIYDAPETKIPWGRYDVRVDVWSFGVLLYVCLCGREPMDGRENNTEGKILYSPRDVWSQISCSARKVVEMSLNYNQKTRFHSAQISNHSWFTGDLIPAKKRPNILSANSTPKRFKTNC</sequence>
<feature type="region of interest" description="Disordered" evidence="6">
    <location>
        <begin position="1"/>
        <end position="30"/>
    </location>
</feature>
<dbReference type="GO" id="GO:0004674">
    <property type="term" value="F:protein serine/threonine kinase activity"/>
    <property type="evidence" value="ECO:0007669"/>
    <property type="project" value="UniProtKB-KW"/>
</dbReference>
<dbReference type="PROSITE" id="PS50011">
    <property type="entry name" value="PROTEIN_KINASE_DOM"/>
    <property type="match status" value="1"/>
</dbReference>